<protein>
    <submittedName>
        <fullName evidence="1">Uncharacterized protein</fullName>
    </submittedName>
</protein>
<organism evidence="1 2">
    <name type="scientific">Crinalium epipsammum PCC 9333</name>
    <dbReference type="NCBI Taxonomy" id="1173022"/>
    <lineage>
        <taxon>Bacteria</taxon>
        <taxon>Bacillati</taxon>
        <taxon>Cyanobacteriota</taxon>
        <taxon>Cyanophyceae</taxon>
        <taxon>Gomontiellales</taxon>
        <taxon>Gomontiellaceae</taxon>
        <taxon>Crinalium</taxon>
    </lineage>
</organism>
<gene>
    <name evidence="1" type="ORF">Cri9333_3336</name>
</gene>
<dbReference type="EMBL" id="CP003620">
    <property type="protein sequence ID" value="AFZ14167.1"/>
    <property type="molecule type" value="Genomic_DNA"/>
</dbReference>
<reference evidence="1 2" key="1">
    <citation type="submission" date="2012-06" db="EMBL/GenBank/DDBJ databases">
        <title>Finished chromosome of genome of Crinalium epipsammum PCC 9333.</title>
        <authorList>
            <consortium name="US DOE Joint Genome Institute"/>
            <person name="Gugger M."/>
            <person name="Coursin T."/>
            <person name="Rippka R."/>
            <person name="Tandeau De Marsac N."/>
            <person name="Huntemann M."/>
            <person name="Wei C.-L."/>
            <person name="Han J."/>
            <person name="Detter J.C."/>
            <person name="Han C."/>
            <person name="Tapia R."/>
            <person name="Davenport K."/>
            <person name="Daligault H."/>
            <person name="Erkkila T."/>
            <person name="Gu W."/>
            <person name="Munk A.C.C."/>
            <person name="Teshima H."/>
            <person name="Xu Y."/>
            <person name="Chain P."/>
            <person name="Chen A."/>
            <person name="Krypides N."/>
            <person name="Mavromatis K."/>
            <person name="Markowitz V."/>
            <person name="Szeto E."/>
            <person name="Ivanova N."/>
            <person name="Mikhailova N."/>
            <person name="Ovchinnikova G."/>
            <person name="Pagani I."/>
            <person name="Pati A."/>
            <person name="Goodwin L."/>
            <person name="Peters L."/>
            <person name="Pitluck S."/>
            <person name="Woyke T."/>
            <person name="Kerfeld C."/>
        </authorList>
    </citation>
    <scope>NUCLEOTIDE SEQUENCE [LARGE SCALE GENOMIC DNA]</scope>
    <source>
        <strain evidence="1 2">PCC 9333</strain>
    </source>
</reference>
<dbReference type="Proteomes" id="UP000010472">
    <property type="component" value="Chromosome"/>
</dbReference>
<sequence>MLSFLELFAQKILSITVEELVQPPYREFICKEGVLTSDENHFYDFVQNHQQRWLTRVAPRQLKIPLNNVTTVINSPLRLITTG</sequence>
<evidence type="ECO:0000313" key="2">
    <source>
        <dbReference type="Proteomes" id="UP000010472"/>
    </source>
</evidence>
<dbReference type="KEGG" id="cep:Cri9333_3336"/>
<evidence type="ECO:0000313" key="1">
    <source>
        <dbReference type="EMBL" id="AFZ14167.1"/>
    </source>
</evidence>
<keyword evidence="2" id="KW-1185">Reference proteome</keyword>
<dbReference type="STRING" id="1173022.Cri9333_3336"/>
<dbReference type="AlphaFoldDB" id="K9W341"/>
<dbReference type="HOGENOM" id="CLU_2536926_0_0_3"/>
<accession>K9W341</accession>
<proteinExistence type="predicted"/>
<dbReference type="RefSeq" id="WP_015204273.1">
    <property type="nucleotide sequence ID" value="NC_019753.1"/>
</dbReference>
<name>K9W341_9CYAN</name>